<dbReference type="AlphaFoldDB" id="F1A0A8"/>
<gene>
    <name evidence="2" type="ORF">DICPUDRAFT_157900</name>
</gene>
<proteinExistence type="predicted"/>
<name>F1A0A8_DICPU</name>
<organism evidence="2 3">
    <name type="scientific">Dictyostelium purpureum</name>
    <name type="common">Slime mold</name>
    <dbReference type="NCBI Taxonomy" id="5786"/>
    <lineage>
        <taxon>Eukaryota</taxon>
        <taxon>Amoebozoa</taxon>
        <taxon>Evosea</taxon>
        <taxon>Eumycetozoa</taxon>
        <taxon>Dictyostelia</taxon>
        <taxon>Dictyosteliales</taxon>
        <taxon>Dictyosteliaceae</taxon>
        <taxon>Dictyostelium</taxon>
    </lineage>
</organism>
<accession>F1A0A8</accession>
<dbReference type="InParanoid" id="F1A0A8"/>
<sequence length="514" mass="58668">MNNNSENEDNNINNNDSNNQDNQNNLENNYNNNDEEEFLNKIIKIRIDNFLEEEEKLFLANGENLKIIFKILCEKNNNQIEENDIIEFRETTLTLVTLICNLLKNDIESFIPVLDEFYSTIIFMLKELYLSSINSTSSVASSSSSSSLSIHNTSGGGKKSNSFYKSPTSDSEDDSSFLSTQRNVISPIINRIKKSENIRLSTNNTQSNNPRQQLYNIISVTMLGTVCLLFPSNEKLLSKSIPFLFEIGHYKSQTQSLIISTISSEIINRPKILSNYVLEFIKFSKDNPNVFSIIASLYQYNKQDFEKNLNVLIECFKEPESRIGILSIISEISKVSPLIIIPYLKVLKLSLSQVSLSSQFSIILKILAQKYPFTISTISSDLISAMDNNDSLKYSLPEILGMCGPDKTKLVYQYLYSLLKKQQEKAPRSSEDDHIVVSILKGFKSIYKTSPNLINIRDPLLQYFSTNGSEFILSFLNTLVDEFTLSPQQIDDMEQQQQQLQLHNNNNYTTTRKI</sequence>
<dbReference type="SUPFAM" id="SSF48371">
    <property type="entry name" value="ARM repeat"/>
    <property type="match status" value="1"/>
</dbReference>
<feature type="compositionally biased region" description="Polar residues" evidence="1">
    <location>
        <begin position="159"/>
        <end position="169"/>
    </location>
</feature>
<evidence type="ECO:0000313" key="3">
    <source>
        <dbReference type="Proteomes" id="UP000001064"/>
    </source>
</evidence>
<dbReference type="Proteomes" id="UP000001064">
    <property type="component" value="Unassembled WGS sequence"/>
</dbReference>
<dbReference type="GeneID" id="10510662"/>
<dbReference type="RefSeq" id="XP_003293105.1">
    <property type="nucleotide sequence ID" value="XM_003293057.1"/>
</dbReference>
<protein>
    <submittedName>
        <fullName evidence="2">Uncharacterized protein</fullName>
    </submittedName>
</protein>
<dbReference type="VEuPathDB" id="AmoebaDB:DICPUDRAFT_157900"/>
<dbReference type="InterPro" id="IPR016024">
    <property type="entry name" value="ARM-type_fold"/>
</dbReference>
<feature type="region of interest" description="Disordered" evidence="1">
    <location>
        <begin position="1"/>
        <end position="31"/>
    </location>
</feature>
<dbReference type="OrthoDB" id="21444at2759"/>
<dbReference type="eggNOG" id="ENOG502SW4R">
    <property type="taxonomic scope" value="Eukaryota"/>
</dbReference>
<dbReference type="EMBL" id="GL871335">
    <property type="protein sequence ID" value="EGC30363.1"/>
    <property type="molecule type" value="Genomic_DNA"/>
</dbReference>
<evidence type="ECO:0000256" key="1">
    <source>
        <dbReference type="SAM" id="MobiDB-lite"/>
    </source>
</evidence>
<keyword evidence="3" id="KW-1185">Reference proteome</keyword>
<reference evidence="3" key="1">
    <citation type="journal article" date="2011" name="Genome Biol.">
        <title>Comparative genomics of the social amoebae Dictyostelium discoideum and Dictyostelium purpureum.</title>
        <authorList>
            <consortium name="US DOE Joint Genome Institute (JGI-PGF)"/>
            <person name="Sucgang R."/>
            <person name="Kuo A."/>
            <person name="Tian X."/>
            <person name="Salerno W."/>
            <person name="Parikh A."/>
            <person name="Feasley C.L."/>
            <person name="Dalin E."/>
            <person name="Tu H."/>
            <person name="Huang E."/>
            <person name="Barry K."/>
            <person name="Lindquist E."/>
            <person name="Shapiro H."/>
            <person name="Bruce D."/>
            <person name="Schmutz J."/>
            <person name="Salamov A."/>
            <person name="Fey P."/>
            <person name="Gaudet P."/>
            <person name="Anjard C."/>
            <person name="Babu M.M."/>
            <person name="Basu S."/>
            <person name="Bushmanova Y."/>
            <person name="van der Wel H."/>
            <person name="Katoh-Kurasawa M."/>
            <person name="Dinh C."/>
            <person name="Coutinho P.M."/>
            <person name="Saito T."/>
            <person name="Elias M."/>
            <person name="Schaap P."/>
            <person name="Kay R.R."/>
            <person name="Henrissat B."/>
            <person name="Eichinger L."/>
            <person name="Rivero F."/>
            <person name="Putnam N.H."/>
            <person name="West C.M."/>
            <person name="Loomis W.F."/>
            <person name="Chisholm R.L."/>
            <person name="Shaulsky G."/>
            <person name="Strassmann J.E."/>
            <person name="Queller D.C."/>
            <person name="Kuspa A."/>
            <person name="Grigoriev I.V."/>
        </authorList>
    </citation>
    <scope>NUCLEOTIDE SEQUENCE [LARGE SCALE GENOMIC DNA]</scope>
    <source>
        <strain evidence="3">QSDP1</strain>
    </source>
</reference>
<dbReference type="KEGG" id="dpp:DICPUDRAFT_157900"/>
<evidence type="ECO:0000313" key="2">
    <source>
        <dbReference type="EMBL" id="EGC30363.1"/>
    </source>
</evidence>
<feature type="region of interest" description="Disordered" evidence="1">
    <location>
        <begin position="150"/>
        <end position="178"/>
    </location>
</feature>